<proteinExistence type="predicted"/>
<dbReference type="Proteomes" id="UP000595437">
    <property type="component" value="Chromosome 15"/>
</dbReference>
<evidence type="ECO:0000313" key="1">
    <source>
        <dbReference type="EMBL" id="QQP36217.1"/>
    </source>
</evidence>
<gene>
    <name evidence="1" type="ORF">FKW44_021250</name>
</gene>
<keyword evidence="2" id="KW-1185">Reference proteome</keyword>
<sequence>YPKSKLNELVQFMTGHWLLRKHYKIMKHSIISLFRGCGEADNDPLHLARDCPKFELERVVFLDLDEELGGQKLHKFKANSANGKWINSALSLDEDQYGTQ</sequence>
<accession>A0A7T8GR37</accession>
<name>A0A7T8GR37_CALRO</name>
<dbReference type="EMBL" id="CP045904">
    <property type="protein sequence ID" value="QQP36217.1"/>
    <property type="molecule type" value="Genomic_DNA"/>
</dbReference>
<organism evidence="1 2">
    <name type="scientific">Caligus rogercresseyi</name>
    <name type="common">Sea louse</name>
    <dbReference type="NCBI Taxonomy" id="217165"/>
    <lineage>
        <taxon>Eukaryota</taxon>
        <taxon>Metazoa</taxon>
        <taxon>Ecdysozoa</taxon>
        <taxon>Arthropoda</taxon>
        <taxon>Crustacea</taxon>
        <taxon>Multicrustacea</taxon>
        <taxon>Hexanauplia</taxon>
        <taxon>Copepoda</taxon>
        <taxon>Siphonostomatoida</taxon>
        <taxon>Caligidae</taxon>
        <taxon>Caligus</taxon>
    </lineage>
</organism>
<evidence type="ECO:0000313" key="2">
    <source>
        <dbReference type="Proteomes" id="UP000595437"/>
    </source>
</evidence>
<dbReference type="AlphaFoldDB" id="A0A7T8GR37"/>
<feature type="non-terminal residue" evidence="1">
    <location>
        <position position="1"/>
    </location>
</feature>
<protein>
    <submittedName>
        <fullName evidence="1">Uncharacterized protein</fullName>
    </submittedName>
</protein>
<reference evidence="2" key="1">
    <citation type="submission" date="2021-01" db="EMBL/GenBank/DDBJ databases">
        <title>Caligus Genome Assembly.</title>
        <authorList>
            <person name="Gallardo-Escarate C."/>
        </authorList>
    </citation>
    <scope>NUCLEOTIDE SEQUENCE [LARGE SCALE GENOMIC DNA]</scope>
</reference>